<evidence type="ECO:0000313" key="3">
    <source>
        <dbReference type="Proteomes" id="UP000282759"/>
    </source>
</evidence>
<dbReference type="InterPro" id="IPR005151">
    <property type="entry name" value="Tail-specific_protease"/>
</dbReference>
<dbReference type="EMBL" id="SACK01000001">
    <property type="protein sequence ID" value="RVU02407.1"/>
    <property type="molecule type" value="Genomic_DNA"/>
</dbReference>
<dbReference type="SMART" id="SM00245">
    <property type="entry name" value="TSPc"/>
    <property type="match status" value="1"/>
</dbReference>
<dbReference type="InterPro" id="IPR029045">
    <property type="entry name" value="ClpP/crotonase-like_dom_sf"/>
</dbReference>
<dbReference type="Pfam" id="PF03572">
    <property type="entry name" value="Peptidase_S41"/>
    <property type="match status" value="1"/>
</dbReference>
<proteinExistence type="predicted"/>
<evidence type="ECO:0000259" key="1">
    <source>
        <dbReference type="SMART" id="SM00245"/>
    </source>
</evidence>
<dbReference type="PANTHER" id="PTHR32060">
    <property type="entry name" value="TAIL-SPECIFIC PROTEASE"/>
    <property type="match status" value="1"/>
</dbReference>
<dbReference type="GO" id="GO:0030288">
    <property type="term" value="C:outer membrane-bounded periplasmic space"/>
    <property type="evidence" value="ECO:0007669"/>
    <property type="project" value="TreeGrafter"/>
</dbReference>
<protein>
    <recommendedName>
        <fullName evidence="1">Tail specific protease domain-containing protein</fullName>
    </recommendedName>
</protein>
<dbReference type="PANTHER" id="PTHR32060:SF30">
    <property type="entry name" value="CARBOXY-TERMINAL PROCESSING PROTEASE CTPA"/>
    <property type="match status" value="1"/>
</dbReference>
<evidence type="ECO:0000313" key="2">
    <source>
        <dbReference type="EMBL" id="RVU02407.1"/>
    </source>
</evidence>
<organism evidence="2 3">
    <name type="scientific">Mucilaginibacter limnophilus</name>
    <dbReference type="NCBI Taxonomy" id="1932778"/>
    <lineage>
        <taxon>Bacteria</taxon>
        <taxon>Pseudomonadati</taxon>
        <taxon>Bacteroidota</taxon>
        <taxon>Sphingobacteriia</taxon>
        <taxon>Sphingobacteriales</taxon>
        <taxon>Sphingobacteriaceae</taxon>
        <taxon>Mucilaginibacter</taxon>
    </lineage>
</organism>
<accession>A0A437MXN4</accession>
<gene>
    <name evidence="2" type="ORF">EOD41_00255</name>
</gene>
<sequence>MALTWQITIINFQPNHMKKALLLILAITLYNTVFSQIINPGFEAARDTMPSMPKSWNTKKVEGFTLNLDTALKYSGRQSLCIEGAQTVAQGTFMPFSQIVTINVNNMKQVSLICYAKTQSVKGNVQLWCQVWDKNNKMIGFQNSQMQNTMLTGTNDWKKLQLTLLVDTNAKRLLIGGFLLGSGSAWFDSFSIDDLPPPSVKATKEVTNLANEIINLVKQNSIYKDSIAWPEVDKHIAELVRFTPSVDDAGLLTEYILSQLRKAGDNHSFYQNKTSAQQYTTGNSVPEQPYGKLLEGNIGYIFVPAFASINDTASVNFAKKIQHFIRDLDTRQKIKGWIVDLRKDGGGNMYPMIAGLGAIINEGVLGYFVSPGSQPSTSTAWFYRNGSSGINENKYVTVKKPYKIKNAKAKVAVLIGANTASSGEMTAISFIGRQNTQLFGQPSGGFTTANQMFTLSNGAFLNLATSYVADRNKKRYLVNIRPDIIVKPDDNVTIDATLNTALSWVKQ</sequence>
<dbReference type="Proteomes" id="UP000282759">
    <property type="component" value="Unassembled WGS sequence"/>
</dbReference>
<feature type="domain" description="Tail specific protease" evidence="1">
    <location>
        <begin position="253"/>
        <end position="487"/>
    </location>
</feature>
<dbReference type="GO" id="GO:0008236">
    <property type="term" value="F:serine-type peptidase activity"/>
    <property type="evidence" value="ECO:0007669"/>
    <property type="project" value="InterPro"/>
</dbReference>
<dbReference type="Gene3D" id="3.90.226.10">
    <property type="entry name" value="2-enoyl-CoA Hydratase, Chain A, domain 1"/>
    <property type="match status" value="1"/>
</dbReference>
<dbReference type="Gene3D" id="2.60.120.260">
    <property type="entry name" value="Galactose-binding domain-like"/>
    <property type="match status" value="1"/>
</dbReference>
<dbReference type="GO" id="GO:0004175">
    <property type="term" value="F:endopeptidase activity"/>
    <property type="evidence" value="ECO:0007669"/>
    <property type="project" value="TreeGrafter"/>
</dbReference>
<dbReference type="OrthoDB" id="7314861at2"/>
<dbReference type="AlphaFoldDB" id="A0A437MXN4"/>
<dbReference type="GO" id="GO:0006508">
    <property type="term" value="P:proteolysis"/>
    <property type="evidence" value="ECO:0007669"/>
    <property type="project" value="InterPro"/>
</dbReference>
<comment type="caution">
    <text evidence="2">The sequence shown here is derived from an EMBL/GenBank/DDBJ whole genome shotgun (WGS) entry which is preliminary data.</text>
</comment>
<dbReference type="GO" id="GO:0007165">
    <property type="term" value="P:signal transduction"/>
    <property type="evidence" value="ECO:0007669"/>
    <property type="project" value="TreeGrafter"/>
</dbReference>
<name>A0A437MXN4_9SPHI</name>
<dbReference type="CDD" id="cd06567">
    <property type="entry name" value="Peptidase_S41"/>
    <property type="match status" value="1"/>
</dbReference>
<keyword evidence="3" id="KW-1185">Reference proteome</keyword>
<dbReference type="SUPFAM" id="SSF52096">
    <property type="entry name" value="ClpP/crotonase"/>
    <property type="match status" value="1"/>
</dbReference>
<reference evidence="2 3" key="1">
    <citation type="submission" date="2019-01" db="EMBL/GenBank/DDBJ databases">
        <authorList>
            <person name="Chen W.-M."/>
        </authorList>
    </citation>
    <scope>NUCLEOTIDE SEQUENCE [LARGE SCALE GENOMIC DNA]</scope>
    <source>
        <strain evidence="2 3">YBJ-36</strain>
    </source>
</reference>